<name>A0A8H4W672_9HELO</name>
<dbReference type="OrthoDB" id="20105at2759"/>
<gene>
    <name evidence="2" type="ORF">G7Y89_g2327</name>
</gene>
<proteinExistence type="predicted"/>
<feature type="region of interest" description="Disordered" evidence="1">
    <location>
        <begin position="1"/>
        <end position="40"/>
    </location>
</feature>
<feature type="region of interest" description="Disordered" evidence="1">
    <location>
        <begin position="173"/>
        <end position="209"/>
    </location>
</feature>
<dbReference type="PANTHER" id="PTHR40069:SF1">
    <property type="entry name" value="YWBE PROTEIN"/>
    <property type="match status" value="1"/>
</dbReference>
<accession>A0A8H4W672</accession>
<evidence type="ECO:0000256" key="1">
    <source>
        <dbReference type="SAM" id="MobiDB-lite"/>
    </source>
</evidence>
<dbReference type="PANTHER" id="PTHR40069">
    <property type="entry name" value="YWBE PROTEIN"/>
    <property type="match status" value="1"/>
</dbReference>
<dbReference type="EMBL" id="JAAMPI010000100">
    <property type="protein sequence ID" value="KAF4635773.1"/>
    <property type="molecule type" value="Genomic_DNA"/>
</dbReference>
<feature type="compositionally biased region" description="Polar residues" evidence="1">
    <location>
        <begin position="199"/>
        <end position="208"/>
    </location>
</feature>
<keyword evidence="3" id="KW-1185">Reference proteome</keyword>
<dbReference type="InterPro" id="IPR019240">
    <property type="entry name" value="DUF2196"/>
</dbReference>
<dbReference type="NCBIfam" id="TIGR03833">
    <property type="entry name" value="YwbE family protein"/>
    <property type="match status" value="1"/>
</dbReference>
<protein>
    <submittedName>
        <fullName evidence="2">Uncharacterized protein</fullName>
    </submittedName>
</protein>
<evidence type="ECO:0000313" key="3">
    <source>
        <dbReference type="Proteomes" id="UP000566819"/>
    </source>
</evidence>
<dbReference type="AlphaFoldDB" id="A0A8H4W672"/>
<sequence length="232" mass="24637">MNSSHRANRSGRGQHPGRGRGRGGGRGAFNNSSDFSGMKPVPNIRQVVVGAPVSIVLKVDQPTGREVQGMVAELLTRGDHPRGIKVRLQDGRVGRVQRMVSDETAMAASAGLSDLGRNGEVGGNIESSGRVTVSGSGFTQRYSDFRIDEPDAPPSGGLSLEDYVVVKETKKGWRKKGSGTGQHQNGIETAARENEGSREGQSVTSATSKCPVCSEFEGDETAVAHHVNEHFD</sequence>
<reference evidence="2 3" key="1">
    <citation type="submission" date="2020-03" db="EMBL/GenBank/DDBJ databases">
        <title>Draft Genome Sequence of Cudoniella acicularis.</title>
        <authorList>
            <person name="Buettner E."/>
            <person name="Kellner H."/>
        </authorList>
    </citation>
    <scope>NUCLEOTIDE SEQUENCE [LARGE SCALE GENOMIC DNA]</scope>
    <source>
        <strain evidence="2 3">DSM 108380</strain>
    </source>
</reference>
<dbReference type="Proteomes" id="UP000566819">
    <property type="component" value="Unassembled WGS sequence"/>
</dbReference>
<evidence type="ECO:0000313" key="2">
    <source>
        <dbReference type="EMBL" id="KAF4635773.1"/>
    </source>
</evidence>
<organism evidence="2 3">
    <name type="scientific">Cudoniella acicularis</name>
    <dbReference type="NCBI Taxonomy" id="354080"/>
    <lineage>
        <taxon>Eukaryota</taxon>
        <taxon>Fungi</taxon>
        <taxon>Dikarya</taxon>
        <taxon>Ascomycota</taxon>
        <taxon>Pezizomycotina</taxon>
        <taxon>Leotiomycetes</taxon>
        <taxon>Helotiales</taxon>
        <taxon>Tricladiaceae</taxon>
        <taxon>Cudoniella</taxon>
    </lineage>
</organism>
<dbReference type="Pfam" id="PF09962">
    <property type="entry name" value="DUF2196"/>
    <property type="match status" value="1"/>
</dbReference>
<comment type="caution">
    <text evidence="2">The sequence shown here is derived from an EMBL/GenBank/DDBJ whole genome shotgun (WGS) entry which is preliminary data.</text>
</comment>